<sequence length="800" mass="90857">MSSHVLVDEETLESMVFERSKKWSNFIEHFSEINDDENDVVDFDKVETLWKDDEIMDDASKCFDEAQEDKSVDANMEIPNVTSNMAKADITQMLCPNGKPEEIAEVQEILNQTLPILEEHKRKWKEAGLDRILNTFDVEKIEHHVGQWLRRNNSVYMDKSPVSESPSAHDATLSDNESLHSVDTARYIRQSRKRNPSSSTSVKCSTTSTIKMYRTQAHKRDELRAKYAAHDDEQEHRHHLQALLRRRREREREREHSHFPSPRHCRNYTSNYHHKRRKHVLRHRPHSSMYYSSSSGDEDYSFCNCKSCCVPYKYCSTYRSHHDYRHLQLGSRSMYHMRRQHAFEEDVEMDLRPRVLESECSCCNSERLCSNVIHLANSSTEEWVVKNDNSPTVIQTPKRGSSKPMNKIKKTLRITTPFVKAHKEIYEKINKELVEHANPAIRKTTTKRNTPTEPIATSSACQSRKNLFKKQAKVQKRGTLLTISEEVNISSKPVPKLKDSFSLSTDTPKETIGDPIDKKSEKTDKHIKTLPDIAIDNPIRVSPSSTELKSQRNIKKPAATKKTGKSKKTRSTSIQIISSDDSDDTFAQVTALPNQTIKPDVLGRQPKIKFNNQSVACNSTALANNSAYTRSLHNKQTGMQQAAATVSSTCNTNASSVSPVEQLNADPNFDADCTIVTSTTCCEPMKTKRSPIKLTSKGILLYDANSGSGHFTLTESCLSKIIGQRRANQFLKFHVGSRSFDGGQSVYYRPTPKLAAALSAGDSLSHLNTSSSSSSDDDIFDRIKRYGEVYSVLEKPNKNN</sequence>
<feature type="region of interest" description="Disordered" evidence="1">
    <location>
        <begin position="537"/>
        <end position="573"/>
    </location>
</feature>
<accession>B4NK08</accession>
<name>B4NK08_DROWI</name>
<gene>
    <name evidence="2" type="primary">Dwil\GK13917</name>
    <name evidence="2" type="ORF">Dwil_GK13917</name>
</gene>
<dbReference type="HOGENOM" id="CLU_586992_0_0_1"/>
<dbReference type="OrthoDB" id="8021929at2759"/>
<reference evidence="2 3" key="1">
    <citation type="journal article" date="2007" name="Nature">
        <title>Evolution of genes and genomes on the Drosophila phylogeny.</title>
        <authorList>
            <consortium name="Drosophila 12 Genomes Consortium"/>
            <person name="Clark A.G."/>
            <person name="Eisen M.B."/>
            <person name="Smith D.R."/>
            <person name="Bergman C.M."/>
            <person name="Oliver B."/>
            <person name="Markow T.A."/>
            <person name="Kaufman T.C."/>
            <person name="Kellis M."/>
            <person name="Gelbart W."/>
            <person name="Iyer V.N."/>
            <person name="Pollard D.A."/>
            <person name="Sackton T.B."/>
            <person name="Larracuente A.M."/>
            <person name="Singh N.D."/>
            <person name="Abad J.P."/>
            <person name="Abt D.N."/>
            <person name="Adryan B."/>
            <person name="Aguade M."/>
            <person name="Akashi H."/>
            <person name="Anderson W.W."/>
            <person name="Aquadro C.F."/>
            <person name="Ardell D.H."/>
            <person name="Arguello R."/>
            <person name="Artieri C.G."/>
            <person name="Barbash D.A."/>
            <person name="Barker D."/>
            <person name="Barsanti P."/>
            <person name="Batterham P."/>
            <person name="Batzoglou S."/>
            <person name="Begun D."/>
            <person name="Bhutkar A."/>
            <person name="Blanco E."/>
            <person name="Bosak S.A."/>
            <person name="Bradley R.K."/>
            <person name="Brand A.D."/>
            <person name="Brent M.R."/>
            <person name="Brooks A.N."/>
            <person name="Brown R.H."/>
            <person name="Butlin R.K."/>
            <person name="Caggese C."/>
            <person name="Calvi B.R."/>
            <person name="Bernardo de Carvalho A."/>
            <person name="Caspi A."/>
            <person name="Castrezana S."/>
            <person name="Celniker S.E."/>
            <person name="Chang J.L."/>
            <person name="Chapple C."/>
            <person name="Chatterji S."/>
            <person name="Chinwalla A."/>
            <person name="Civetta A."/>
            <person name="Clifton S.W."/>
            <person name="Comeron J.M."/>
            <person name="Costello J.C."/>
            <person name="Coyne J.A."/>
            <person name="Daub J."/>
            <person name="David R.G."/>
            <person name="Delcher A.L."/>
            <person name="Delehaunty K."/>
            <person name="Do C.B."/>
            <person name="Ebling H."/>
            <person name="Edwards K."/>
            <person name="Eickbush T."/>
            <person name="Evans J.D."/>
            <person name="Filipski A."/>
            <person name="Findeiss S."/>
            <person name="Freyhult E."/>
            <person name="Fulton L."/>
            <person name="Fulton R."/>
            <person name="Garcia A.C."/>
            <person name="Gardiner A."/>
            <person name="Garfield D.A."/>
            <person name="Garvin B.E."/>
            <person name="Gibson G."/>
            <person name="Gilbert D."/>
            <person name="Gnerre S."/>
            <person name="Godfrey J."/>
            <person name="Good R."/>
            <person name="Gotea V."/>
            <person name="Gravely B."/>
            <person name="Greenberg A.J."/>
            <person name="Griffiths-Jones S."/>
            <person name="Gross S."/>
            <person name="Guigo R."/>
            <person name="Gustafson E.A."/>
            <person name="Haerty W."/>
            <person name="Hahn M.W."/>
            <person name="Halligan D.L."/>
            <person name="Halpern A.L."/>
            <person name="Halter G.M."/>
            <person name="Han M.V."/>
            <person name="Heger A."/>
            <person name="Hillier L."/>
            <person name="Hinrichs A.S."/>
            <person name="Holmes I."/>
            <person name="Hoskins R.A."/>
            <person name="Hubisz M.J."/>
            <person name="Hultmark D."/>
            <person name="Huntley M.A."/>
            <person name="Jaffe D.B."/>
            <person name="Jagadeeshan S."/>
            <person name="Jeck W.R."/>
            <person name="Johnson J."/>
            <person name="Jones C.D."/>
            <person name="Jordan W.C."/>
            <person name="Karpen G.H."/>
            <person name="Kataoka E."/>
            <person name="Keightley P.D."/>
            <person name="Kheradpour P."/>
            <person name="Kirkness E.F."/>
            <person name="Koerich L.B."/>
            <person name="Kristiansen K."/>
            <person name="Kudrna D."/>
            <person name="Kulathinal R.J."/>
            <person name="Kumar S."/>
            <person name="Kwok R."/>
            <person name="Lander E."/>
            <person name="Langley C.H."/>
            <person name="Lapoint R."/>
            <person name="Lazzaro B.P."/>
            <person name="Lee S.J."/>
            <person name="Levesque L."/>
            <person name="Li R."/>
            <person name="Lin C.F."/>
            <person name="Lin M.F."/>
            <person name="Lindblad-Toh K."/>
            <person name="Llopart A."/>
            <person name="Long M."/>
            <person name="Low L."/>
            <person name="Lozovsky E."/>
            <person name="Lu J."/>
            <person name="Luo M."/>
            <person name="Machado C.A."/>
            <person name="Makalowski W."/>
            <person name="Marzo M."/>
            <person name="Matsuda M."/>
            <person name="Matzkin L."/>
            <person name="McAllister B."/>
            <person name="McBride C.S."/>
            <person name="McKernan B."/>
            <person name="McKernan K."/>
            <person name="Mendez-Lago M."/>
            <person name="Minx P."/>
            <person name="Mollenhauer M.U."/>
            <person name="Montooth K."/>
            <person name="Mount S.M."/>
            <person name="Mu X."/>
            <person name="Myers E."/>
            <person name="Negre B."/>
            <person name="Newfeld S."/>
            <person name="Nielsen R."/>
            <person name="Noor M.A."/>
            <person name="O'Grady P."/>
            <person name="Pachter L."/>
            <person name="Papaceit M."/>
            <person name="Parisi M.J."/>
            <person name="Parisi M."/>
            <person name="Parts L."/>
            <person name="Pedersen J.S."/>
            <person name="Pesole G."/>
            <person name="Phillippy A.M."/>
            <person name="Ponting C.P."/>
            <person name="Pop M."/>
            <person name="Porcelli D."/>
            <person name="Powell J.R."/>
            <person name="Prohaska S."/>
            <person name="Pruitt K."/>
            <person name="Puig M."/>
            <person name="Quesneville H."/>
            <person name="Ram K.R."/>
            <person name="Rand D."/>
            <person name="Rasmussen M.D."/>
            <person name="Reed L.K."/>
            <person name="Reenan R."/>
            <person name="Reily A."/>
            <person name="Remington K.A."/>
            <person name="Rieger T.T."/>
            <person name="Ritchie M.G."/>
            <person name="Robin C."/>
            <person name="Rogers Y.H."/>
            <person name="Rohde C."/>
            <person name="Rozas J."/>
            <person name="Rubenfield M.J."/>
            <person name="Ruiz A."/>
            <person name="Russo S."/>
            <person name="Salzberg S.L."/>
            <person name="Sanchez-Gracia A."/>
            <person name="Saranga D.J."/>
            <person name="Sato H."/>
            <person name="Schaeffer S.W."/>
            <person name="Schatz M.C."/>
            <person name="Schlenke T."/>
            <person name="Schwartz R."/>
            <person name="Segarra C."/>
            <person name="Singh R.S."/>
            <person name="Sirot L."/>
            <person name="Sirota M."/>
            <person name="Sisneros N.B."/>
            <person name="Smith C.D."/>
            <person name="Smith T.F."/>
            <person name="Spieth J."/>
            <person name="Stage D.E."/>
            <person name="Stark A."/>
            <person name="Stephan W."/>
            <person name="Strausberg R.L."/>
            <person name="Strempel S."/>
            <person name="Sturgill D."/>
            <person name="Sutton G."/>
            <person name="Sutton G.G."/>
            <person name="Tao W."/>
            <person name="Teichmann S."/>
            <person name="Tobari Y.N."/>
            <person name="Tomimura Y."/>
            <person name="Tsolas J.M."/>
            <person name="Valente V.L."/>
            <person name="Venter E."/>
            <person name="Venter J.C."/>
            <person name="Vicario S."/>
            <person name="Vieira F.G."/>
            <person name="Vilella A.J."/>
            <person name="Villasante A."/>
            <person name="Walenz B."/>
            <person name="Wang J."/>
            <person name="Wasserman M."/>
            <person name="Watts T."/>
            <person name="Wilson D."/>
            <person name="Wilson R.K."/>
            <person name="Wing R.A."/>
            <person name="Wolfner M.F."/>
            <person name="Wong A."/>
            <person name="Wong G.K."/>
            <person name="Wu C.I."/>
            <person name="Wu G."/>
            <person name="Yamamoto D."/>
            <person name="Yang H.P."/>
            <person name="Yang S.P."/>
            <person name="Yorke J.A."/>
            <person name="Yoshida K."/>
            <person name="Zdobnov E."/>
            <person name="Zhang P."/>
            <person name="Zhang Y."/>
            <person name="Zimin A.V."/>
            <person name="Baldwin J."/>
            <person name="Abdouelleil A."/>
            <person name="Abdulkadir J."/>
            <person name="Abebe A."/>
            <person name="Abera B."/>
            <person name="Abreu J."/>
            <person name="Acer S.C."/>
            <person name="Aftuck L."/>
            <person name="Alexander A."/>
            <person name="An P."/>
            <person name="Anderson E."/>
            <person name="Anderson S."/>
            <person name="Arachi H."/>
            <person name="Azer M."/>
            <person name="Bachantsang P."/>
            <person name="Barry A."/>
            <person name="Bayul T."/>
            <person name="Berlin A."/>
            <person name="Bessette D."/>
            <person name="Bloom T."/>
            <person name="Blye J."/>
            <person name="Boguslavskiy L."/>
            <person name="Bonnet C."/>
            <person name="Boukhgalter B."/>
            <person name="Bourzgui I."/>
            <person name="Brown A."/>
            <person name="Cahill P."/>
            <person name="Channer S."/>
            <person name="Cheshatsang Y."/>
            <person name="Chuda L."/>
            <person name="Citroen M."/>
            <person name="Collymore A."/>
            <person name="Cooke P."/>
            <person name="Costello M."/>
            <person name="D'Aco K."/>
            <person name="Daza R."/>
            <person name="De Haan G."/>
            <person name="DeGray S."/>
            <person name="DeMaso C."/>
            <person name="Dhargay N."/>
            <person name="Dooley K."/>
            <person name="Dooley E."/>
            <person name="Doricent M."/>
            <person name="Dorje P."/>
            <person name="Dorjee K."/>
            <person name="Dupes A."/>
            <person name="Elong R."/>
            <person name="Falk J."/>
            <person name="Farina A."/>
            <person name="Faro S."/>
            <person name="Ferguson D."/>
            <person name="Fisher S."/>
            <person name="Foley C.D."/>
            <person name="Franke A."/>
            <person name="Friedrich D."/>
            <person name="Gadbois L."/>
            <person name="Gearin G."/>
            <person name="Gearin C.R."/>
            <person name="Giannoukos G."/>
            <person name="Goode T."/>
            <person name="Graham J."/>
            <person name="Grandbois E."/>
            <person name="Grewal S."/>
            <person name="Gyaltsen K."/>
            <person name="Hafez N."/>
            <person name="Hagos B."/>
            <person name="Hall J."/>
            <person name="Henson C."/>
            <person name="Hollinger A."/>
            <person name="Honan T."/>
            <person name="Huard M.D."/>
            <person name="Hughes L."/>
            <person name="Hurhula B."/>
            <person name="Husby M.E."/>
            <person name="Kamat A."/>
            <person name="Kanga B."/>
            <person name="Kashin S."/>
            <person name="Khazanovich D."/>
            <person name="Kisner P."/>
            <person name="Lance K."/>
            <person name="Lara M."/>
            <person name="Lee W."/>
            <person name="Lennon N."/>
            <person name="Letendre F."/>
            <person name="LeVine R."/>
            <person name="Lipovsky A."/>
            <person name="Liu X."/>
            <person name="Liu J."/>
            <person name="Liu S."/>
            <person name="Lokyitsang T."/>
            <person name="Lokyitsang Y."/>
            <person name="Lubonja R."/>
            <person name="Lui A."/>
            <person name="MacDonald P."/>
            <person name="Magnisalis V."/>
            <person name="Maru K."/>
            <person name="Matthews C."/>
            <person name="McCusker W."/>
            <person name="McDonough S."/>
            <person name="Mehta T."/>
            <person name="Meldrim J."/>
            <person name="Meneus L."/>
            <person name="Mihai O."/>
            <person name="Mihalev A."/>
            <person name="Mihova T."/>
            <person name="Mittelman R."/>
            <person name="Mlenga V."/>
            <person name="Montmayeur A."/>
            <person name="Mulrain L."/>
            <person name="Navidi A."/>
            <person name="Naylor J."/>
            <person name="Negash T."/>
            <person name="Nguyen T."/>
            <person name="Nguyen N."/>
            <person name="Nicol R."/>
            <person name="Norbu C."/>
            <person name="Norbu N."/>
            <person name="Novod N."/>
            <person name="O'Neill B."/>
            <person name="Osman S."/>
            <person name="Markiewicz E."/>
            <person name="Oyono O.L."/>
            <person name="Patti C."/>
            <person name="Phunkhang P."/>
            <person name="Pierre F."/>
            <person name="Priest M."/>
            <person name="Raghuraman S."/>
            <person name="Rege F."/>
            <person name="Reyes R."/>
            <person name="Rise C."/>
            <person name="Rogov P."/>
            <person name="Ross K."/>
            <person name="Ryan E."/>
            <person name="Settipalli S."/>
            <person name="Shea T."/>
            <person name="Sherpa N."/>
            <person name="Shi L."/>
            <person name="Shih D."/>
            <person name="Sparrow T."/>
            <person name="Spaulding J."/>
            <person name="Stalker J."/>
            <person name="Stange-Thomann N."/>
            <person name="Stavropoulos S."/>
            <person name="Stone C."/>
            <person name="Strader C."/>
            <person name="Tesfaye S."/>
            <person name="Thomson T."/>
            <person name="Thoulutsang Y."/>
            <person name="Thoulutsang D."/>
            <person name="Topham K."/>
            <person name="Topping I."/>
            <person name="Tsamla T."/>
            <person name="Vassiliev H."/>
            <person name="Vo A."/>
            <person name="Wangchuk T."/>
            <person name="Wangdi T."/>
            <person name="Weiand M."/>
            <person name="Wilkinson J."/>
            <person name="Wilson A."/>
            <person name="Yadav S."/>
            <person name="Young G."/>
            <person name="Yu Q."/>
            <person name="Zembek L."/>
            <person name="Zhong D."/>
            <person name="Zimmer A."/>
            <person name="Zwirko Z."/>
            <person name="Jaffe D.B."/>
            <person name="Alvarez P."/>
            <person name="Brockman W."/>
            <person name="Butler J."/>
            <person name="Chin C."/>
            <person name="Gnerre S."/>
            <person name="Grabherr M."/>
            <person name="Kleber M."/>
            <person name="Mauceli E."/>
            <person name="MacCallum I."/>
        </authorList>
    </citation>
    <scope>NUCLEOTIDE SEQUENCE [LARGE SCALE GENOMIC DNA]</scope>
    <source>
        <strain evidence="3">Tucson 14030-0811.24</strain>
    </source>
</reference>
<dbReference type="Proteomes" id="UP000007798">
    <property type="component" value="Unassembled WGS sequence"/>
</dbReference>
<dbReference type="EMBL" id="CH964272">
    <property type="protein sequence ID" value="EDW84010.2"/>
    <property type="molecule type" value="Genomic_DNA"/>
</dbReference>
<evidence type="ECO:0000313" key="2">
    <source>
        <dbReference type="EMBL" id="EDW84010.2"/>
    </source>
</evidence>
<feature type="region of interest" description="Disordered" evidence="1">
    <location>
        <begin position="500"/>
        <end position="521"/>
    </location>
</feature>
<dbReference type="KEGG" id="dwi:6651652"/>
<feature type="region of interest" description="Disordered" evidence="1">
    <location>
        <begin position="190"/>
        <end position="220"/>
    </location>
</feature>
<dbReference type="AlphaFoldDB" id="B4NK08"/>
<organism evidence="2 3">
    <name type="scientific">Drosophila willistoni</name>
    <name type="common">Fruit fly</name>
    <dbReference type="NCBI Taxonomy" id="7260"/>
    <lineage>
        <taxon>Eukaryota</taxon>
        <taxon>Metazoa</taxon>
        <taxon>Ecdysozoa</taxon>
        <taxon>Arthropoda</taxon>
        <taxon>Hexapoda</taxon>
        <taxon>Insecta</taxon>
        <taxon>Pterygota</taxon>
        <taxon>Neoptera</taxon>
        <taxon>Endopterygota</taxon>
        <taxon>Diptera</taxon>
        <taxon>Brachycera</taxon>
        <taxon>Muscomorpha</taxon>
        <taxon>Ephydroidea</taxon>
        <taxon>Drosophilidae</taxon>
        <taxon>Drosophila</taxon>
        <taxon>Sophophora</taxon>
    </lineage>
</organism>
<dbReference type="CDD" id="cd21840">
    <property type="entry name" value="CAL1_NTD"/>
    <property type="match status" value="1"/>
</dbReference>
<feature type="region of interest" description="Disordered" evidence="1">
    <location>
        <begin position="246"/>
        <end position="269"/>
    </location>
</feature>
<dbReference type="STRING" id="7260.B4NK08"/>
<protein>
    <submittedName>
        <fullName evidence="2">Uncharacterized protein</fullName>
    </submittedName>
</protein>
<feature type="compositionally biased region" description="Low complexity" evidence="1">
    <location>
        <begin position="197"/>
        <end position="209"/>
    </location>
</feature>
<dbReference type="FunCoup" id="B4NK08">
    <property type="interactions" value="183"/>
</dbReference>
<evidence type="ECO:0000313" key="3">
    <source>
        <dbReference type="Proteomes" id="UP000007798"/>
    </source>
</evidence>
<proteinExistence type="predicted"/>
<evidence type="ECO:0000256" key="1">
    <source>
        <dbReference type="SAM" id="MobiDB-lite"/>
    </source>
</evidence>
<feature type="compositionally biased region" description="Basic residues" evidence="1">
    <location>
        <begin position="552"/>
        <end position="570"/>
    </location>
</feature>
<keyword evidence="3" id="KW-1185">Reference proteome</keyword>
<feature type="compositionally biased region" description="Basic and acidic residues" evidence="1">
    <location>
        <begin position="507"/>
        <end position="521"/>
    </location>
</feature>
<dbReference type="eggNOG" id="ENOG502TIY2">
    <property type="taxonomic scope" value="Eukaryota"/>
</dbReference>
<dbReference type="InParanoid" id="B4NK08"/>